<dbReference type="Proteomes" id="UP000555411">
    <property type="component" value="Unassembled WGS sequence"/>
</dbReference>
<dbReference type="PANTHER" id="PTHR46268">
    <property type="entry name" value="STRESS RESPONSE PROTEIN NHAX"/>
    <property type="match status" value="1"/>
</dbReference>
<dbReference type="InterPro" id="IPR006015">
    <property type="entry name" value="Universal_stress_UspA"/>
</dbReference>
<evidence type="ECO:0000313" key="5">
    <source>
        <dbReference type="Proteomes" id="UP000555411"/>
    </source>
</evidence>
<dbReference type="EMBL" id="JACLQD010000001">
    <property type="protein sequence ID" value="MBC2834653.1"/>
    <property type="molecule type" value="Genomic_DNA"/>
</dbReference>
<keyword evidence="5" id="KW-1185">Reference proteome</keyword>
<organism evidence="4 5">
    <name type="scientific">Paragemmobacter straminiformis</name>
    <dbReference type="NCBI Taxonomy" id="2045119"/>
    <lineage>
        <taxon>Bacteria</taxon>
        <taxon>Pseudomonadati</taxon>
        <taxon>Pseudomonadota</taxon>
        <taxon>Alphaproteobacteria</taxon>
        <taxon>Rhodobacterales</taxon>
        <taxon>Paracoccaceae</taxon>
        <taxon>Paragemmobacter</taxon>
    </lineage>
</organism>
<dbReference type="RefSeq" id="WP_185796232.1">
    <property type="nucleotide sequence ID" value="NZ_JACLQD010000001.1"/>
</dbReference>
<dbReference type="PRINTS" id="PR01438">
    <property type="entry name" value="UNVRSLSTRESS"/>
</dbReference>
<dbReference type="CDD" id="cd00293">
    <property type="entry name" value="USP-like"/>
    <property type="match status" value="1"/>
</dbReference>
<comment type="similarity">
    <text evidence="1">Belongs to the universal stress protein A family.</text>
</comment>
<reference evidence="4 5" key="1">
    <citation type="journal article" date="2017" name="Int. J. Syst. Evol. Microbiol.">
        <title>Gemmobacter straminiformis sp. nov., isolated from an artificial fountain.</title>
        <authorList>
            <person name="Kang J.Y."/>
            <person name="Kim M.J."/>
            <person name="Chun J."/>
            <person name="Son K.P."/>
            <person name="Jahng K.Y."/>
        </authorList>
    </citation>
    <scope>NUCLEOTIDE SEQUENCE [LARGE SCALE GENOMIC DNA]</scope>
    <source>
        <strain evidence="4 5">CAM-8</strain>
    </source>
</reference>
<evidence type="ECO:0000313" key="4">
    <source>
        <dbReference type="EMBL" id="MBC2834653.1"/>
    </source>
</evidence>
<sequence>MAYRSLFTVVTSPDRAEAAVTGAATLAMAHDAHLDILALGVDRTQIGYSYVGSGAVVLQAALDRAEQDARDVEAAVRKAVAEQSPTLRASVEAAVTQLGALTDIVAQRARFADLVVLPKPYGGGQGTEAEAVVEAALFEGHAAVLVLPEGGAGTAASPRRIVIAWNQSAEAMASIRRALPILKQADAVNIAVIDPPQHGPERSDPGGLLCQMLVRHGVRAEVSVLARSLPRISDLLARHVRDQGADMLVMGAYGHSRFREAILGGATRNMLEQAEVPVLMAH</sequence>
<keyword evidence="2" id="KW-0175">Coiled coil</keyword>
<dbReference type="SUPFAM" id="SSF52402">
    <property type="entry name" value="Adenine nucleotide alpha hydrolases-like"/>
    <property type="match status" value="2"/>
</dbReference>
<evidence type="ECO:0000259" key="3">
    <source>
        <dbReference type="Pfam" id="PF00582"/>
    </source>
</evidence>
<dbReference type="InterPro" id="IPR006016">
    <property type="entry name" value="UspA"/>
</dbReference>
<evidence type="ECO:0000256" key="2">
    <source>
        <dbReference type="SAM" id="Coils"/>
    </source>
</evidence>
<gene>
    <name evidence="4" type="ORF">H7F16_03990</name>
</gene>
<feature type="domain" description="UspA" evidence="3">
    <location>
        <begin position="230"/>
        <end position="281"/>
    </location>
</feature>
<comment type="caution">
    <text evidence="4">The sequence shown here is derived from an EMBL/GenBank/DDBJ whole genome shotgun (WGS) entry which is preliminary data.</text>
</comment>
<protein>
    <submittedName>
        <fullName evidence="4">Universal stress protein</fullName>
    </submittedName>
</protein>
<proteinExistence type="inferred from homology"/>
<evidence type="ECO:0000256" key="1">
    <source>
        <dbReference type="ARBA" id="ARBA00008791"/>
    </source>
</evidence>
<dbReference type="PANTHER" id="PTHR46268:SF15">
    <property type="entry name" value="UNIVERSAL STRESS PROTEIN HP_0031"/>
    <property type="match status" value="1"/>
</dbReference>
<feature type="coiled-coil region" evidence="2">
    <location>
        <begin position="55"/>
        <end position="82"/>
    </location>
</feature>
<dbReference type="Pfam" id="PF00582">
    <property type="entry name" value="Usp"/>
    <property type="match status" value="1"/>
</dbReference>
<dbReference type="Gene3D" id="3.40.50.12370">
    <property type="match status" value="1"/>
</dbReference>
<name>A0A842I5G3_9RHOB</name>
<dbReference type="AlphaFoldDB" id="A0A842I5G3"/>
<accession>A0A842I5G3</accession>